<evidence type="ECO:0000256" key="7">
    <source>
        <dbReference type="RuleBase" id="RU361183"/>
    </source>
</evidence>
<accession>A0AAD9Q2B0</accession>
<reference evidence="9" key="1">
    <citation type="journal article" date="2023" name="G3 (Bethesda)">
        <title>Whole genome assembly and annotation of the endangered Caribbean coral Acropora cervicornis.</title>
        <authorList>
            <person name="Selwyn J.D."/>
            <person name="Vollmer S.V."/>
        </authorList>
    </citation>
    <scope>NUCLEOTIDE SEQUENCE</scope>
    <source>
        <strain evidence="9">K2</strain>
    </source>
</reference>
<dbReference type="Pfam" id="PF01400">
    <property type="entry name" value="Astacin"/>
    <property type="match status" value="1"/>
</dbReference>
<dbReference type="PANTHER" id="PTHR10127">
    <property type="entry name" value="DISCOIDIN, CUB, EGF, LAMININ , AND ZINC METALLOPROTEASE DOMAIN CONTAINING"/>
    <property type="match status" value="1"/>
</dbReference>
<dbReference type="PRINTS" id="PR00480">
    <property type="entry name" value="ASTACIN"/>
</dbReference>
<keyword evidence="4 6" id="KW-0862">Zinc</keyword>
<evidence type="ECO:0000256" key="6">
    <source>
        <dbReference type="PROSITE-ProRule" id="PRU01211"/>
    </source>
</evidence>
<evidence type="ECO:0000313" key="9">
    <source>
        <dbReference type="EMBL" id="KAK2553348.1"/>
    </source>
</evidence>
<evidence type="ECO:0000313" key="10">
    <source>
        <dbReference type="Proteomes" id="UP001249851"/>
    </source>
</evidence>
<keyword evidence="6" id="KW-1015">Disulfide bond</keyword>
<dbReference type="SUPFAM" id="SSF55486">
    <property type="entry name" value="Metalloproteases ('zincins'), catalytic domain"/>
    <property type="match status" value="1"/>
</dbReference>
<dbReference type="InterPro" id="IPR001506">
    <property type="entry name" value="Peptidase_M12A"/>
</dbReference>
<name>A0AAD9Q2B0_ACRCE</name>
<dbReference type="Gene3D" id="3.40.390.10">
    <property type="entry name" value="Collagenase (Catalytic Domain)"/>
    <property type="match status" value="1"/>
</dbReference>
<keyword evidence="3 6" id="KW-0378">Hydrolase</keyword>
<dbReference type="EC" id="3.4.24.-" evidence="7"/>
<feature type="disulfide bond" evidence="6">
    <location>
        <begin position="196"/>
        <end position="351"/>
    </location>
</feature>
<dbReference type="Proteomes" id="UP001249851">
    <property type="component" value="Unassembled WGS sequence"/>
</dbReference>
<dbReference type="GO" id="GO:0006508">
    <property type="term" value="P:proteolysis"/>
    <property type="evidence" value="ECO:0007669"/>
    <property type="project" value="UniProtKB-KW"/>
</dbReference>
<dbReference type="AlphaFoldDB" id="A0AAD9Q2B0"/>
<keyword evidence="10" id="KW-1185">Reference proteome</keyword>
<protein>
    <recommendedName>
        <fullName evidence="7">Metalloendopeptidase</fullName>
        <ecNumber evidence="7">3.4.24.-</ecNumber>
    </recommendedName>
</protein>
<feature type="binding site" evidence="6">
    <location>
        <position position="250"/>
    </location>
    <ligand>
        <name>Zn(2+)</name>
        <dbReference type="ChEBI" id="CHEBI:29105"/>
        <note>catalytic</note>
    </ligand>
</feature>
<keyword evidence="2 6" id="KW-0479">Metal-binding</keyword>
<dbReference type="InterPro" id="IPR034035">
    <property type="entry name" value="Astacin-like_dom"/>
</dbReference>
<feature type="active site" evidence="6">
    <location>
        <position position="247"/>
    </location>
</feature>
<comment type="caution">
    <text evidence="9">The sequence shown here is derived from an EMBL/GenBank/DDBJ whole genome shotgun (WGS) entry which is preliminary data.</text>
</comment>
<dbReference type="EMBL" id="JARQWQ010000078">
    <property type="protein sequence ID" value="KAK2553348.1"/>
    <property type="molecule type" value="Genomic_DNA"/>
</dbReference>
<evidence type="ECO:0000256" key="1">
    <source>
        <dbReference type="ARBA" id="ARBA00022670"/>
    </source>
</evidence>
<gene>
    <name evidence="9" type="ORF">P5673_025320</name>
</gene>
<dbReference type="GO" id="GO:0004222">
    <property type="term" value="F:metalloendopeptidase activity"/>
    <property type="evidence" value="ECO:0007669"/>
    <property type="project" value="UniProtKB-UniRule"/>
</dbReference>
<proteinExistence type="predicted"/>
<feature type="binding site" evidence="6">
    <location>
        <position position="246"/>
    </location>
    <ligand>
        <name>Zn(2+)</name>
        <dbReference type="ChEBI" id="CHEBI:29105"/>
        <note>catalytic</note>
    </ligand>
</feature>
<feature type="domain" description="Peptidase M12A" evidence="8">
    <location>
        <begin position="154"/>
        <end position="352"/>
    </location>
</feature>
<evidence type="ECO:0000256" key="5">
    <source>
        <dbReference type="ARBA" id="ARBA00023049"/>
    </source>
</evidence>
<evidence type="ECO:0000256" key="3">
    <source>
        <dbReference type="ARBA" id="ARBA00022801"/>
    </source>
</evidence>
<dbReference type="CDD" id="cd04280">
    <property type="entry name" value="ZnMc_astacin_like"/>
    <property type="match status" value="1"/>
</dbReference>
<dbReference type="PANTHER" id="PTHR10127:SF780">
    <property type="entry name" value="METALLOENDOPEPTIDASE"/>
    <property type="match status" value="1"/>
</dbReference>
<sequence>MQLIHGIMWKSLDRTFVLLCFCYFLFPVLTKEASFGIKTDRLKGHGFYDENYYDDSYAEYTGAEKRTLFEMQKRRFEAIQEDETEDKRDSLDDFLLRELTRKQHDLKEKGNEKHFSKDDGHSDFDNTDYLDETPLSEKLKDQIKDGVGTHQDNVALKREEEKLKKMKRMRYLPDDGDNLKLSRINEAIKSFNRYTCIRYQEAKDDDQDFVTYKINGSMCYSFVGRQGGNQDISIGEGCERLGTVLHEMMHAIGFIHEQSRPDRDRYVRVFYDNIKEGMEHNFQKYTGGQVRRLPTNRGFYDYDSCLHYNNQAFSKTFEDTIESRTDPSRRFGQRENFSLHDVQQINQLYNCKVNDLDTKMEDIRYE</sequence>
<organism evidence="9 10">
    <name type="scientific">Acropora cervicornis</name>
    <name type="common">Staghorn coral</name>
    <dbReference type="NCBI Taxonomy" id="6130"/>
    <lineage>
        <taxon>Eukaryota</taxon>
        <taxon>Metazoa</taxon>
        <taxon>Cnidaria</taxon>
        <taxon>Anthozoa</taxon>
        <taxon>Hexacorallia</taxon>
        <taxon>Scleractinia</taxon>
        <taxon>Astrocoeniina</taxon>
        <taxon>Acroporidae</taxon>
        <taxon>Acropora</taxon>
    </lineage>
</organism>
<dbReference type="GO" id="GO:0008270">
    <property type="term" value="F:zinc ion binding"/>
    <property type="evidence" value="ECO:0007669"/>
    <property type="project" value="UniProtKB-UniRule"/>
</dbReference>
<comment type="cofactor">
    <cofactor evidence="6 7">
        <name>Zn(2+)</name>
        <dbReference type="ChEBI" id="CHEBI:29105"/>
    </cofactor>
    <text evidence="6 7">Binds 1 zinc ion per subunit.</text>
</comment>
<dbReference type="InterPro" id="IPR006026">
    <property type="entry name" value="Peptidase_Metallo"/>
</dbReference>
<dbReference type="PROSITE" id="PS51864">
    <property type="entry name" value="ASTACIN"/>
    <property type="match status" value="1"/>
</dbReference>
<reference evidence="9" key="2">
    <citation type="journal article" date="2023" name="Science">
        <title>Genomic signatures of disease resistance in endangered staghorn corals.</title>
        <authorList>
            <person name="Vollmer S.V."/>
            <person name="Selwyn J.D."/>
            <person name="Despard B.A."/>
            <person name="Roesel C.L."/>
        </authorList>
    </citation>
    <scope>NUCLEOTIDE SEQUENCE</scope>
    <source>
        <strain evidence="9">K2</strain>
    </source>
</reference>
<comment type="caution">
    <text evidence="6">Lacks conserved residue(s) required for the propagation of feature annotation.</text>
</comment>
<feature type="binding site" evidence="6">
    <location>
        <position position="256"/>
    </location>
    <ligand>
        <name>Zn(2+)</name>
        <dbReference type="ChEBI" id="CHEBI:29105"/>
        <note>catalytic</note>
    </ligand>
</feature>
<keyword evidence="5 6" id="KW-0482">Metalloprotease</keyword>
<keyword evidence="1 6" id="KW-0645">Protease</keyword>
<dbReference type="InterPro" id="IPR024079">
    <property type="entry name" value="MetalloPept_cat_dom_sf"/>
</dbReference>
<evidence type="ECO:0000256" key="4">
    <source>
        <dbReference type="ARBA" id="ARBA00022833"/>
    </source>
</evidence>
<evidence type="ECO:0000256" key="2">
    <source>
        <dbReference type="ARBA" id="ARBA00022723"/>
    </source>
</evidence>
<dbReference type="SMART" id="SM00235">
    <property type="entry name" value="ZnMc"/>
    <property type="match status" value="1"/>
</dbReference>
<evidence type="ECO:0000259" key="8">
    <source>
        <dbReference type="PROSITE" id="PS51864"/>
    </source>
</evidence>